<dbReference type="eggNOG" id="COG2133">
    <property type="taxonomic scope" value="Bacteria"/>
</dbReference>
<dbReference type="InterPro" id="IPR012938">
    <property type="entry name" value="Glc/Sorbosone_DH"/>
</dbReference>
<dbReference type="Pfam" id="PF07995">
    <property type="entry name" value="GSDH"/>
    <property type="match status" value="1"/>
</dbReference>
<dbReference type="SUPFAM" id="SSF50952">
    <property type="entry name" value="Soluble quinoprotein glucose dehydrogenase"/>
    <property type="match status" value="1"/>
</dbReference>
<dbReference type="PANTHER" id="PTHR19328:SF75">
    <property type="entry name" value="ALDOSE SUGAR DEHYDROGENASE YLII"/>
    <property type="match status" value="1"/>
</dbReference>
<sequence length="378" mass="40682">MRHLTPIIPLTLLAAACGGPAETTPAATSDFEVALTPIVEEAEWPWGMTFLPNGDLLFTEKEGGLKFVAGGEGAPSAVSGLPEAYVEGQAGYLGITLDPDFESNRLVYIAYSKGDDAANATAVIKGRLSDDASALENVEEIFWADARDTAYHYGARLQFANDGTLFVSLGEGFKYMKDSQDPTNTHGKIVRINADGSIPADNPFADGENGKPSVYSYGHRNVQGLYYDPETDTLYETEHGPKGGDELNLVTPGTNYGWPKITYGVNYDGTIITNETEAEGMAQPMTYWVPSIAPSGLVMLTSDVYPGWKGDLFTGGMNGPAGLELTRIDMENGEVVGRESLFDGEYAIRDVVQGPDGHLYVATKDFDGIFRVDPVEAE</sequence>
<dbReference type="RefSeq" id="WP_035546824.1">
    <property type="nucleotide sequence ID" value="NZ_AWFH01000001.1"/>
</dbReference>
<organism evidence="3 4">
    <name type="scientific">Hyphomonas atlantica</name>
    <dbReference type="NCBI Taxonomy" id="1280948"/>
    <lineage>
        <taxon>Bacteria</taxon>
        <taxon>Pseudomonadati</taxon>
        <taxon>Pseudomonadota</taxon>
        <taxon>Alphaproteobacteria</taxon>
        <taxon>Hyphomonadales</taxon>
        <taxon>Hyphomonadaceae</taxon>
        <taxon>Hyphomonas</taxon>
    </lineage>
</organism>
<dbReference type="EMBL" id="DOGS01000309">
    <property type="protein sequence ID" value="HBQ50222.1"/>
    <property type="molecule type" value="Genomic_DNA"/>
</dbReference>
<dbReference type="InterPro" id="IPR011042">
    <property type="entry name" value="6-blade_b-propeller_TolB-like"/>
</dbReference>
<dbReference type="EMBL" id="AWFH01000001">
    <property type="protein sequence ID" value="KCZ64891.1"/>
    <property type="molecule type" value="Genomic_DNA"/>
</dbReference>
<dbReference type="Proteomes" id="UP000024547">
    <property type="component" value="Unassembled WGS sequence"/>
</dbReference>
<dbReference type="PATRIC" id="fig|1280948.3.peg.106"/>
<proteinExistence type="predicted"/>
<accession>A0A059EB57</accession>
<gene>
    <name evidence="2" type="ORF">DD728_15330</name>
    <name evidence="3" type="ORF">HY36_00545</name>
</gene>
<comment type="caution">
    <text evidence="3">The sequence shown here is derived from an EMBL/GenBank/DDBJ whole genome shotgun (WGS) entry which is preliminary data.</text>
</comment>
<dbReference type="PROSITE" id="PS51257">
    <property type="entry name" value="PROKAR_LIPOPROTEIN"/>
    <property type="match status" value="1"/>
</dbReference>
<reference evidence="2 5" key="2">
    <citation type="journal article" date="2018" name="Nat. Biotechnol.">
        <title>A standardized bacterial taxonomy based on genome phylogeny substantially revises the tree of life.</title>
        <authorList>
            <person name="Parks D.H."/>
            <person name="Chuvochina M."/>
            <person name="Waite D.W."/>
            <person name="Rinke C."/>
            <person name="Skarshewski A."/>
            <person name="Chaumeil P.A."/>
            <person name="Hugenholtz P."/>
        </authorList>
    </citation>
    <scope>NUCLEOTIDE SEQUENCE [LARGE SCALE GENOMIC DNA]</scope>
    <source>
        <strain evidence="2">UBA10378</strain>
    </source>
</reference>
<dbReference type="GeneID" id="92499972"/>
<evidence type="ECO:0000313" key="5">
    <source>
        <dbReference type="Proteomes" id="UP000263957"/>
    </source>
</evidence>
<dbReference type="AlphaFoldDB" id="A0A059EB57"/>
<evidence type="ECO:0000259" key="1">
    <source>
        <dbReference type="Pfam" id="PF07995"/>
    </source>
</evidence>
<dbReference type="InterPro" id="IPR011041">
    <property type="entry name" value="Quinoprot_gluc/sorb_DH_b-prop"/>
</dbReference>
<name>A0A059EB57_9PROT</name>
<evidence type="ECO:0000313" key="3">
    <source>
        <dbReference type="EMBL" id="KCZ64891.1"/>
    </source>
</evidence>
<evidence type="ECO:0000313" key="4">
    <source>
        <dbReference type="Proteomes" id="UP000024547"/>
    </source>
</evidence>
<dbReference type="STRING" id="1280948.HY36_00545"/>
<feature type="domain" description="Glucose/Sorbosone dehydrogenase" evidence="1">
    <location>
        <begin position="43"/>
        <end position="368"/>
    </location>
</feature>
<keyword evidence="4" id="KW-1185">Reference proteome</keyword>
<dbReference type="Proteomes" id="UP000263957">
    <property type="component" value="Unassembled WGS sequence"/>
</dbReference>
<protein>
    <submittedName>
        <fullName evidence="2">PQQ-dependent sugar dehydrogenase</fullName>
    </submittedName>
</protein>
<dbReference type="Gene3D" id="2.120.10.30">
    <property type="entry name" value="TolB, C-terminal domain"/>
    <property type="match status" value="1"/>
</dbReference>
<dbReference type="PANTHER" id="PTHR19328">
    <property type="entry name" value="HEDGEHOG-INTERACTING PROTEIN"/>
    <property type="match status" value="1"/>
</dbReference>
<reference evidence="3 4" key="1">
    <citation type="journal article" date="2014" name="Antonie Van Leeuwenhoek">
        <title>Hyphomonas beringensis sp. nov. and Hyphomonas chukchiensis sp. nov., isolated from surface seawater of the Bering Sea and Chukchi Sea.</title>
        <authorList>
            <person name="Li C."/>
            <person name="Lai Q."/>
            <person name="Li G."/>
            <person name="Dong C."/>
            <person name="Wang J."/>
            <person name="Liao Y."/>
            <person name="Shao Z."/>
        </authorList>
    </citation>
    <scope>NUCLEOTIDE SEQUENCE [LARGE SCALE GENOMIC DNA]</scope>
    <source>
        <strain evidence="3 4">22II1-22F38</strain>
    </source>
</reference>
<evidence type="ECO:0000313" key="2">
    <source>
        <dbReference type="EMBL" id="HBQ50222.1"/>
    </source>
</evidence>
<dbReference type="OrthoDB" id="9770043at2"/>